<dbReference type="PRINTS" id="PR00722">
    <property type="entry name" value="CHYMOTRYPSIN"/>
</dbReference>
<sequence>ACAIPTNNSGIIGGQDASPGNWPWSVIFTSFGYLFCQGSLITDQWVLTAARCKTSLNYPSISLVYCIVMRLNVFGSVGSGYGTVTRRIANFVCYENYTFYNENDICLVKLSAPVNFTNYIRPVCLAAENSTFYNGTRSWAISFLFYISFLYKTIETLTSRSIREINPSVLGNTKCNCIHKNIDYTYPITEDVMCVGSEIVSKNKLNGDEGAALVTKKDSIWVQSGILSYTDNQQVLPSIYTRVSQYHKWITDRVTGMEPGFVTYTSPGIDSDLNYTCPPPPSTTQRPDFTTQCPDFTTQRPDFTTQRPDFTTQRPDFTTQRPDFTTQRPTIFNTSLDSFSCARTPINSRIIGGQDASPGSWPWHVALTSNGYNTFCQGSLITDEWVLTAAQCSTSSLSYYLSGAVLHFGATNLSGLGEVTRRVDHFVCHQDYTYNKENDICLVKLSAPVNFTDYIRPVCLAAENSTFYDGTSSWVTGFSNFGYYYPNTLQEVDVSVFGNTKCSRSITDNMMCAGSENGSKNAYYGDGGAALVTKKDSIWVQSGIVSYVYDNYLGRPSVYTRVSQYHKWITDRVTGMKPGFVTYTSPGNDSDFNYTCPPPPSPTPYPTWYHNISTWYPYTTTDGSIFGSGETLIPITRVFPLSALVLFLHLFVGGAGN</sequence>
<keyword evidence="3" id="KW-0378">Hydrolase</keyword>
<organism evidence="9 10">
    <name type="scientific">Poecilia formosa</name>
    <name type="common">Amazon molly</name>
    <name type="synonym">Limia formosa</name>
    <dbReference type="NCBI Taxonomy" id="48698"/>
    <lineage>
        <taxon>Eukaryota</taxon>
        <taxon>Metazoa</taxon>
        <taxon>Chordata</taxon>
        <taxon>Craniata</taxon>
        <taxon>Vertebrata</taxon>
        <taxon>Euteleostomi</taxon>
        <taxon>Actinopterygii</taxon>
        <taxon>Neopterygii</taxon>
        <taxon>Teleostei</taxon>
        <taxon>Neoteleostei</taxon>
        <taxon>Acanthomorphata</taxon>
        <taxon>Ovalentaria</taxon>
        <taxon>Atherinomorphae</taxon>
        <taxon>Cyprinodontiformes</taxon>
        <taxon>Poeciliidae</taxon>
        <taxon>Poeciliinae</taxon>
        <taxon>Poecilia</taxon>
    </lineage>
</organism>
<reference evidence="10" key="1">
    <citation type="submission" date="2013-10" db="EMBL/GenBank/DDBJ databases">
        <authorList>
            <person name="Schartl M."/>
            <person name="Warren W."/>
        </authorList>
    </citation>
    <scope>NUCLEOTIDE SEQUENCE [LARGE SCALE GENOMIC DNA]</scope>
    <source>
        <strain evidence="10">female</strain>
    </source>
</reference>
<dbReference type="Pfam" id="PF00089">
    <property type="entry name" value="Trypsin"/>
    <property type="match status" value="2"/>
</dbReference>
<keyword evidence="2" id="KW-0732">Signal</keyword>
<dbReference type="AlphaFoldDB" id="A0A096LWT2"/>
<keyword evidence="1" id="KW-0645">Protease</keyword>
<evidence type="ECO:0000256" key="6">
    <source>
        <dbReference type="ARBA" id="ARBA00023180"/>
    </source>
</evidence>
<dbReference type="FunFam" id="2.40.10.10:FF:000024">
    <property type="entry name" value="Serine protease 53"/>
    <property type="match status" value="1"/>
</dbReference>
<name>A0A096LWT2_POEFO</name>
<protein>
    <submittedName>
        <fullName evidence="9">Serine protease 27-like</fullName>
    </submittedName>
</protein>
<keyword evidence="5" id="KW-1015">Disulfide bond</keyword>
<dbReference type="EMBL" id="AYCK01008997">
    <property type="status" value="NOT_ANNOTATED_CDS"/>
    <property type="molecule type" value="Genomic_DNA"/>
</dbReference>
<dbReference type="GeneTree" id="ENSGT00940000163160"/>
<evidence type="ECO:0000256" key="1">
    <source>
        <dbReference type="ARBA" id="ARBA00022670"/>
    </source>
</evidence>
<keyword evidence="4" id="KW-0720">Serine protease</keyword>
<feature type="domain" description="Peptidase S1" evidence="8">
    <location>
        <begin position="350"/>
        <end position="574"/>
    </location>
</feature>
<feature type="region of interest" description="Disordered" evidence="7">
    <location>
        <begin position="280"/>
        <end position="324"/>
    </location>
</feature>
<dbReference type="PANTHER" id="PTHR24253:SF144">
    <property type="entry name" value="CHYMOTRYPSIN-LIKE PROTEASE CTRL-1-RELATED"/>
    <property type="match status" value="1"/>
</dbReference>
<accession>A0A096LWT2</accession>
<evidence type="ECO:0000256" key="4">
    <source>
        <dbReference type="ARBA" id="ARBA00022825"/>
    </source>
</evidence>
<feature type="compositionally biased region" description="Polar residues" evidence="7">
    <location>
        <begin position="283"/>
        <end position="324"/>
    </location>
</feature>
<dbReference type="GO" id="GO:0006508">
    <property type="term" value="P:proteolysis"/>
    <property type="evidence" value="ECO:0007669"/>
    <property type="project" value="UniProtKB-KW"/>
</dbReference>
<proteinExistence type="predicted"/>
<dbReference type="PROSITE" id="PS50240">
    <property type="entry name" value="TRYPSIN_DOM"/>
    <property type="match status" value="2"/>
</dbReference>
<evidence type="ECO:0000313" key="10">
    <source>
        <dbReference type="Proteomes" id="UP000028760"/>
    </source>
</evidence>
<dbReference type="InterPro" id="IPR009003">
    <property type="entry name" value="Peptidase_S1_PA"/>
</dbReference>
<dbReference type="CDD" id="cd00190">
    <property type="entry name" value="Tryp_SPc"/>
    <property type="match status" value="2"/>
</dbReference>
<evidence type="ECO:0000256" key="2">
    <source>
        <dbReference type="ARBA" id="ARBA00022729"/>
    </source>
</evidence>
<dbReference type="SMART" id="SM00020">
    <property type="entry name" value="Tryp_SPc"/>
    <property type="match status" value="2"/>
</dbReference>
<reference evidence="9" key="2">
    <citation type="submission" date="2025-08" db="UniProtKB">
        <authorList>
            <consortium name="Ensembl"/>
        </authorList>
    </citation>
    <scope>IDENTIFICATION</scope>
</reference>
<dbReference type="Gene3D" id="2.40.10.10">
    <property type="entry name" value="Trypsin-like serine proteases"/>
    <property type="match status" value="6"/>
</dbReference>
<evidence type="ECO:0000256" key="7">
    <source>
        <dbReference type="SAM" id="MobiDB-lite"/>
    </source>
</evidence>
<dbReference type="FunFam" id="2.40.10.10:FF:000068">
    <property type="entry name" value="transmembrane protease serine 2"/>
    <property type="match status" value="1"/>
</dbReference>
<dbReference type="InterPro" id="IPR001314">
    <property type="entry name" value="Peptidase_S1A"/>
</dbReference>
<dbReference type="SUPFAM" id="SSF50494">
    <property type="entry name" value="Trypsin-like serine proteases"/>
    <property type="match status" value="2"/>
</dbReference>
<dbReference type="Ensembl" id="ENSPFOT00000030726.1">
    <property type="protein sequence ID" value="ENSPFOP00000023623.1"/>
    <property type="gene ID" value="ENSPFOG00000023491.1"/>
</dbReference>
<feature type="domain" description="Peptidase S1" evidence="8">
    <location>
        <begin position="11"/>
        <end position="255"/>
    </location>
</feature>
<dbReference type="InterPro" id="IPR043504">
    <property type="entry name" value="Peptidase_S1_PA_chymotrypsin"/>
</dbReference>
<evidence type="ECO:0000256" key="3">
    <source>
        <dbReference type="ARBA" id="ARBA00022801"/>
    </source>
</evidence>
<reference evidence="9" key="3">
    <citation type="submission" date="2025-09" db="UniProtKB">
        <authorList>
            <consortium name="Ensembl"/>
        </authorList>
    </citation>
    <scope>IDENTIFICATION</scope>
</reference>
<evidence type="ECO:0000256" key="5">
    <source>
        <dbReference type="ARBA" id="ARBA00023157"/>
    </source>
</evidence>
<keyword evidence="6" id="KW-0325">Glycoprotein</keyword>
<dbReference type="GO" id="GO:0004252">
    <property type="term" value="F:serine-type endopeptidase activity"/>
    <property type="evidence" value="ECO:0007669"/>
    <property type="project" value="InterPro"/>
</dbReference>
<evidence type="ECO:0000313" key="9">
    <source>
        <dbReference type="Ensembl" id="ENSPFOP00000023623.1"/>
    </source>
</evidence>
<dbReference type="PANTHER" id="PTHR24253">
    <property type="entry name" value="TRANSMEMBRANE PROTEASE SERINE"/>
    <property type="match status" value="1"/>
</dbReference>
<evidence type="ECO:0000259" key="8">
    <source>
        <dbReference type="PROSITE" id="PS50240"/>
    </source>
</evidence>
<keyword evidence="10" id="KW-1185">Reference proteome</keyword>
<dbReference type="Proteomes" id="UP000028760">
    <property type="component" value="Unassembled WGS sequence"/>
</dbReference>
<dbReference type="InterPro" id="IPR001254">
    <property type="entry name" value="Trypsin_dom"/>
</dbReference>